<reference evidence="7 8" key="1">
    <citation type="submission" date="2019-03" db="EMBL/GenBank/DDBJ databases">
        <title>Genomic Encyclopedia of Type Strains, Phase IV (KMG-IV): sequencing the most valuable type-strain genomes for metagenomic binning, comparative biology and taxonomic classification.</title>
        <authorList>
            <person name="Goeker M."/>
        </authorList>
    </citation>
    <scope>NUCLEOTIDE SEQUENCE [LARGE SCALE GENOMIC DNA]</scope>
    <source>
        <strain evidence="7 8">DSM 28679</strain>
    </source>
</reference>
<dbReference type="Pfam" id="PF04464">
    <property type="entry name" value="Glyphos_transf"/>
    <property type="match status" value="1"/>
</dbReference>
<dbReference type="SUPFAM" id="SSF53756">
    <property type="entry name" value="UDP-Glycosyltransferase/glycogen phosphorylase"/>
    <property type="match status" value="1"/>
</dbReference>
<evidence type="ECO:0000256" key="1">
    <source>
        <dbReference type="ARBA" id="ARBA00004202"/>
    </source>
</evidence>
<dbReference type="InterPro" id="IPR051612">
    <property type="entry name" value="Teichoic_Acid_Biosynth"/>
</dbReference>
<evidence type="ECO:0000313" key="7">
    <source>
        <dbReference type="EMBL" id="TDQ36711.1"/>
    </source>
</evidence>
<comment type="caution">
    <text evidence="7">The sequence shown here is derived from an EMBL/GenBank/DDBJ whole genome shotgun (WGS) entry which is preliminary data.</text>
</comment>
<comment type="subcellular location">
    <subcellularLocation>
        <location evidence="1">Cell membrane</location>
        <topology evidence="1">Peripheral membrane protein</topology>
    </subcellularLocation>
</comment>
<keyword evidence="6" id="KW-0472">Membrane</keyword>
<dbReference type="PANTHER" id="PTHR37316:SF3">
    <property type="entry name" value="TEICHOIC ACID GLYCEROL-PHOSPHATE TRANSFERASE"/>
    <property type="match status" value="1"/>
</dbReference>
<dbReference type="Gene3D" id="3.40.50.12580">
    <property type="match status" value="1"/>
</dbReference>
<dbReference type="Proteomes" id="UP000294575">
    <property type="component" value="Unassembled WGS sequence"/>
</dbReference>
<proteinExistence type="inferred from homology"/>
<dbReference type="GO" id="GO:0019350">
    <property type="term" value="P:teichoic acid biosynthetic process"/>
    <property type="evidence" value="ECO:0007669"/>
    <property type="project" value="UniProtKB-KW"/>
</dbReference>
<keyword evidence="8" id="KW-1185">Reference proteome</keyword>
<dbReference type="GO" id="GO:0047355">
    <property type="term" value="F:CDP-glycerol glycerophosphotransferase activity"/>
    <property type="evidence" value="ECO:0007669"/>
    <property type="project" value="InterPro"/>
</dbReference>
<dbReference type="PANTHER" id="PTHR37316">
    <property type="entry name" value="TEICHOIC ACID GLYCEROL-PHOSPHATE PRIMASE"/>
    <property type="match status" value="1"/>
</dbReference>
<sequence>MLSPLAFKLLHPLWRLLDWLMPKRPDYWAFCTHHLHTGRFVENQRALFEQVKADPSIHKLVFYRGQPDDWQTEGAVNYQAVQHGTLKAFWLLAQCKVVLLTHSIAMDFSLRWPDGRFSVLKLNTSKRVVVNLWHGIALKRLLQTANSTIRQHTDRVPYRTQERRGYAGLIASSDVDSYAMAAMFYPLNYQQIWLTGLPRNDFLAMPETQLPLYIRDSLQTIRSIKQDKKLIVYAPTYRQVAVSDSAYYYQFTDEEISQLKVFLRANNALLGYRPHYFNNSTEFFNLEQYIDNKLIFDMSQIAVPEFSALARECDLLVTDYSSVYIEALYLNKPVICFGYDIEHYRSQQDGLLYDMELAFPGPVIEEFAQLLPAIQERLNASPLQIELEQKTAKQLFFKHQDCNNSQRVIISIKRHL</sequence>
<name>A0A4R6TTS5_9GAMM</name>
<dbReference type="InterPro" id="IPR007554">
    <property type="entry name" value="Glycerophosphate_synth"/>
</dbReference>
<keyword evidence="4 7" id="KW-0808">Transferase</keyword>
<protein>
    <submittedName>
        <fullName evidence="7">CDP-glycerol glycerophosphotransferase</fullName>
    </submittedName>
</protein>
<evidence type="ECO:0000256" key="5">
    <source>
        <dbReference type="ARBA" id="ARBA00022944"/>
    </source>
</evidence>
<evidence type="ECO:0000313" key="8">
    <source>
        <dbReference type="Proteomes" id="UP000294575"/>
    </source>
</evidence>
<dbReference type="GO" id="GO:0005886">
    <property type="term" value="C:plasma membrane"/>
    <property type="evidence" value="ECO:0007669"/>
    <property type="project" value="UniProtKB-SubCell"/>
</dbReference>
<dbReference type="InterPro" id="IPR043148">
    <property type="entry name" value="TagF_C"/>
</dbReference>
<dbReference type="RefSeq" id="WP_101496405.1">
    <property type="nucleotide sequence ID" value="NZ_SNYK01000011.1"/>
</dbReference>
<evidence type="ECO:0000256" key="6">
    <source>
        <dbReference type="ARBA" id="ARBA00023136"/>
    </source>
</evidence>
<dbReference type="Gene3D" id="3.40.50.11820">
    <property type="match status" value="1"/>
</dbReference>
<dbReference type="InterPro" id="IPR043149">
    <property type="entry name" value="TagF_N"/>
</dbReference>
<comment type="similarity">
    <text evidence="2">Belongs to the CDP-glycerol glycerophosphotransferase family.</text>
</comment>
<dbReference type="AlphaFoldDB" id="A0A4R6TTS5"/>
<accession>A0A4R6TTS5</accession>
<gene>
    <name evidence="7" type="ORF">DFQ45_11192</name>
</gene>
<keyword evidence="3" id="KW-1003">Cell membrane</keyword>
<evidence type="ECO:0000256" key="4">
    <source>
        <dbReference type="ARBA" id="ARBA00022679"/>
    </source>
</evidence>
<dbReference type="EMBL" id="SNYK01000011">
    <property type="protein sequence ID" value="TDQ36711.1"/>
    <property type="molecule type" value="Genomic_DNA"/>
</dbReference>
<keyword evidence="5" id="KW-0777">Teichoic acid biosynthesis</keyword>
<evidence type="ECO:0000256" key="3">
    <source>
        <dbReference type="ARBA" id="ARBA00022475"/>
    </source>
</evidence>
<dbReference type="OrthoDB" id="5123492at2"/>
<organism evidence="7 8">
    <name type="scientific">Thiopseudomonas denitrificans</name>
    <dbReference type="NCBI Taxonomy" id="1501432"/>
    <lineage>
        <taxon>Bacteria</taxon>
        <taxon>Pseudomonadati</taxon>
        <taxon>Pseudomonadota</taxon>
        <taxon>Gammaproteobacteria</taxon>
        <taxon>Pseudomonadales</taxon>
        <taxon>Pseudomonadaceae</taxon>
        <taxon>Thiopseudomonas</taxon>
    </lineage>
</organism>
<evidence type="ECO:0000256" key="2">
    <source>
        <dbReference type="ARBA" id="ARBA00010488"/>
    </source>
</evidence>